<evidence type="ECO:0000256" key="1">
    <source>
        <dbReference type="SAM" id="MobiDB-lite"/>
    </source>
</evidence>
<accession>A0ABQ4WH35</accession>
<reference evidence="2" key="2">
    <citation type="submission" date="2022-01" db="EMBL/GenBank/DDBJ databases">
        <authorList>
            <person name="Yamashiro T."/>
            <person name="Shiraishi A."/>
            <person name="Satake H."/>
            <person name="Nakayama K."/>
        </authorList>
    </citation>
    <scope>NUCLEOTIDE SEQUENCE</scope>
</reference>
<protein>
    <submittedName>
        <fullName evidence="2">Uncharacterized protein</fullName>
    </submittedName>
</protein>
<evidence type="ECO:0000313" key="2">
    <source>
        <dbReference type="EMBL" id="GJS52152.1"/>
    </source>
</evidence>
<sequence>MERAATTASSLEAEQDTLKAQTRFEAASKPSNDPPLSRVNTLGSEEDSMKPKELMELVAYHTVFYTTWLLSWSKQSTGKVKALSDSGFSNFSQSGKHTSNNGNRLMVMLKLASVRKYLKLADAGGVSSLPNTEIFDQLSLMGYAITSDKLFFSIGHCPSVTPVADEAAFTGVNVVHGGVATIVSRIDAR</sequence>
<feature type="compositionally biased region" description="Polar residues" evidence="1">
    <location>
        <begin position="1"/>
        <end position="12"/>
    </location>
</feature>
<dbReference type="EMBL" id="BQNB010008635">
    <property type="protein sequence ID" value="GJS52152.1"/>
    <property type="molecule type" value="Genomic_DNA"/>
</dbReference>
<proteinExistence type="predicted"/>
<comment type="caution">
    <text evidence="2">The sequence shown here is derived from an EMBL/GenBank/DDBJ whole genome shotgun (WGS) entry which is preliminary data.</text>
</comment>
<reference evidence="2" key="1">
    <citation type="journal article" date="2022" name="Int. J. Mol. Sci.">
        <title>Draft Genome of Tanacetum Coccineum: Genomic Comparison of Closely Related Tanacetum-Family Plants.</title>
        <authorList>
            <person name="Yamashiro T."/>
            <person name="Shiraishi A."/>
            <person name="Nakayama K."/>
            <person name="Satake H."/>
        </authorList>
    </citation>
    <scope>NUCLEOTIDE SEQUENCE</scope>
</reference>
<dbReference type="Proteomes" id="UP001151760">
    <property type="component" value="Unassembled WGS sequence"/>
</dbReference>
<name>A0ABQ4WH35_9ASTR</name>
<keyword evidence="3" id="KW-1185">Reference proteome</keyword>
<gene>
    <name evidence="2" type="ORF">Tco_0625514</name>
</gene>
<feature type="region of interest" description="Disordered" evidence="1">
    <location>
        <begin position="1"/>
        <end position="47"/>
    </location>
</feature>
<organism evidence="2 3">
    <name type="scientific">Tanacetum coccineum</name>
    <dbReference type="NCBI Taxonomy" id="301880"/>
    <lineage>
        <taxon>Eukaryota</taxon>
        <taxon>Viridiplantae</taxon>
        <taxon>Streptophyta</taxon>
        <taxon>Embryophyta</taxon>
        <taxon>Tracheophyta</taxon>
        <taxon>Spermatophyta</taxon>
        <taxon>Magnoliopsida</taxon>
        <taxon>eudicotyledons</taxon>
        <taxon>Gunneridae</taxon>
        <taxon>Pentapetalae</taxon>
        <taxon>asterids</taxon>
        <taxon>campanulids</taxon>
        <taxon>Asterales</taxon>
        <taxon>Asteraceae</taxon>
        <taxon>Asteroideae</taxon>
        <taxon>Anthemideae</taxon>
        <taxon>Anthemidinae</taxon>
        <taxon>Tanacetum</taxon>
    </lineage>
</organism>
<evidence type="ECO:0000313" key="3">
    <source>
        <dbReference type="Proteomes" id="UP001151760"/>
    </source>
</evidence>